<organism evidence="2 3">
    <name type="scientific">Priestia aryabhattai</name>
    <name type="common">Bacillus aryabhattai</name>
    <dbReference type="NCBI Taxonomy" id="412384"/>
    <lineage>
        <taxon>Bacteria</taxon>
        <taxon>Bacillati</taxon>
        <taxon>Bacillota</taxon>
        <taxon>Bacilli</taxon>
        <taxon>Bacillales</taxon>
        <taxon>Bacillaceae</taxon>
        <taxon>Priestia</taxon>
    </lineage>
</organism>
<keyword evidence="1" id="KW-0812">Transmembrane</keyword>
<dbReference type="AlphaFoldDB" id="A0AAX6NEI9"/>
<feature type="transmembrane region" description="Helical" evidence="1">
    <location>
        <begin position="75"/>
        <end position="93"/>
    </location>
</feature>
<keyword evidence="1" id="KW-1133">Transmembrane helix</keyword>
<dbReference type="Proteomes" id="UP001269400">
    <property type="component" value="Unassembled WGS sequence"/>
</dbReference>
<reference evidence="2" key="2">
    <citation type="submission" date="2022-12" db="EMBL/GenBank/DDBJ databases">
        <authorList>
            <person name="Dechsakulwatana C."/>
            <person name="Rungsihiranrut A."/>
            <person name="Muangchinda C."/>
            <person name="Ningthoujam R."/>
            <person name="Klankeo P."/>
            <person name="Pinyakong O."/>
        </authorList>
    </citation>
    <scope>NUCLEOTIDE SEQUENCE</scope>
    <source>
        <strain evidence="2">TL01-2</strain>
    </source>
</reference>
<keyword evidence="1" id="KW-0472">Membrane</keyword>
<feature type="transmembrane region" description="Helical" evidence="1">
    <location>
        <begin position="42"/>
        <end position="63"/>
    </location>
</feature>
<feature type="transmembrane region" description="Helical" evidence="1">
    <location>
        <begin position="6"/>
        <end position="22"/>
    </location>
</feature>
<reference evidence="2" key="1">
    <citation type="journal article" date="2022" name="J Environ Chem Eng">
        <title>Biodegradation of petroleum oil using a constructed nonpathogenic and heavy metal-tolerant bacterial consortium isolated from marine sponges.</title>
        <authorList>
            <person name="Dechsakulwatana C."/>
            <person name="Rungsihiranrut A."/>
            <person name="Muangchinda C."/>
            <person name="Ningthoujam R."/>
            <person name="Klankeo P."/>
            <person name="Pinyakong O."/>
        </authorList>
    </citation>
    <scope>NUCLEOTIDE SEQUENCE</scope>
    <source>
        <strain evidence="2">TL01-2</strain>
    </source>
</reference>
<gene>
    <name evidence="2" type="ORF">O0Q50_23510</name>
</gene>
<dbReference type="EMBL" id="JAPTGD010000002">
    <property type="protein sequence ID" value="MDU9694156.1"/>
    <property type="molecule type" value="Genomic_DNA"/>
</dbReference>
<accession>A0AAX6NEI9</accession>
<evidence type="ECO:0000256" key="1">
    <source>
        <dbReference type="SAM" id="Phobius"/>
    </source>
</evidence>
<comment type="caution">
    <text evidence="2">The sequence shown here is derived from an EMBL/GenBank/DDBJ whole genome shotgun (WGS) entry which is preliminary data.</text>
</comment>
<proteinExistence type="predicted"/>
<evidence type="ECO:0000313" key="3">
    <source>
        <dbReference type="Proteomes" id="UP001269400"/>
    </source>
</evidence>
<evidence type="ECO:0008006" key="4">
    <source>
        <dbReference type="Google" id="ProtNLM"/>
    </source>
</evidence>
<dbReference type="RefSeq" id="WP_316911369.1">
    <property type="nucleotide sequence ID" value="NZ_JAPTGD010000002.1"/>
</dbReference>
<protein>
    <recommendedName>
        <fullName evidence="4">DUF3784 domain-containing protein</fullName>
    </recommendedName>
</protein>
<name>A0AAX6NEI9_PRIAR</name>
<sequence>MERIFFVIVSFVCILFLVDHLAKIMAHNKFKEIEKMSGKTKFYITFLFLIGTFLYFFIIGNIYELFVFLGGPDQGAVPFYILFAVGVALLIFINKYSTFTENREKERLKQIDS</sequence>
<evidence type="ECO:0000313" key="2">
    <source>
        <dbReference type="EMBL" id="MDU9694156.1"/>
    </source>
</evidence>